<organism evidence="1 2">
    <name type="scientific">Lactuca saligna</name>
    <name type="common">Willowleaf lettuce</name>
    <dbReference type="NCBI Taxonomy" id="75948"/>
    <lineage>
        <taxon>Eukaryota</taxon>
        <taxon>Viridiplantae</taxon>
        <taxon>Streptophyta</taxon>
        <taxon>Embryophyta</taxon>
        <taxon>Tracheophyta</taxon>
        <taxon>Spermatophyta</taxon>
        <taxon>Magnoliopsida</taxon>
        <taxon>eudicotyledons</taxon>
        <taxon>Gunneridae</taxon>
        <taxon>Pentapetalae</taxon>
        <taxon>asterids</taxon>
        <taxon>campanulids</taxon>
        <taxon>Asterales</taxon>
        <taxon>Asteraceae</taxon>
        <taxon>Cichorioideae</taxon>
        <taxon>Cichorieae</taxon>
        <taxon>Lactucinae</taxon>
        <taxon>Lactuca</taxon>
    </lineage>
</organism>
<keyword evidence="2" id="KW-1185">Reference proteome</keyword>
<dbReference type="AlphaFoldDB" id="A0AA36A3D2"/>
<proteinExistence type="predicted"/>
<protein>
    <submittedName>
        <fullName evidence="1">Uncharacterized protein</fullName>
    </submittedName>
</protein>
<accession>A0AA36A3D2</accession>
<evidence type="ECO:0000313" key="2">
    <source>
        <dbReference type="Proteomes" id="UP001177003"/>
    </source>
</evidence>
<dbReference type="Proteomes" id="UP001177003">
    <property type="component" value="Chromosome 9"/>
</dbReference>
<dbReference type="EMBL" id="OX465085">
    <property type="protein sequence ID" value="CAI9303713.1"/>
    <property type="molecule type" value="Genomic_DNA"/>
</dbReference>
<reference evidence="1" key="1">
    <citation type="submission" date="2023-04" db="EMBL/GenBank/DDBJ databases">
        <authorList>
            <person name="Vijverberg K."/>
            <person name="Xiong W."/>
            <person name="Schranz E."/>
        </authorList>
    </citation>
    <scope>NUCLEOTIDE SEQUENCE</scope>
</reference>
<gene>
    <name evidence="1" type="ORF">LSALG_LOCUS42133</name>
</gene>
<evidence type="ECO:0000313" key="1">
    <source>
        <dbReference type="EMBL" id="CAI9303713.1"/>
    </source>
</evidence>
<sequence length="112" mass="12527">MKGELQSLHEKIDQLLLASKVSTSEAYSKVVIESILDRVTKEHSTNVSTLSKAVSDSTDACKEITEKVDKLIADTIAFMEDYKNTYNANIVTYEQGYLECWYPVPNGKGELC</sequence>
<name>A0AA36A3D2_LACSI</name>